<keyword evidence="1" id="KW-0723">Serine/threonine-protein kinase</keyword>
<name>A0A373A1J3_9ACTN</name>
<feature type="domain" description="Histidine kinase/HSP90-like ATPase" evidence="2">
    <location>
        <begin position="19"/>
        <end position="134"/>
    </location>
</feature>
<dbReference type="InterPro" id="IPR050267">
    <property type="entry name" value="Anti-sigma-factor_SerPK"/>
</dbReference>
<gene>
    <name evidence="3" type="ORF">DR950_33585</name>
</gene>
<dbReference type="GO" id="GO:0004674">
    <property type="term" value="F:protein serine/threonine kinase activity"/>
    <property type="evidence" value="ECO:0007669"/>
    <property type="project" value="UniProtKB-KW"/>
</dbReference>
<dbReference type="GO" id="GO:0005524">
    <property type="term" value="F:ATP binding"/>
    <property type="evidence" value="ECO:0007669"/>
    <property type="project" value="UniProtKB-KW"/>
</dbReference>
<dbReference type="PANTHER" id="PTHR35526:SF3">
    <property type="entry name" value="ANTI-SIGMA-F FACTOR RSBW"/>
    <property type="match status" value="1"/>
</dbReference>
<dbReference type="AlphaFoldDB" id="A0A373A1J3"/>
<keyword evidence="1" id="KW-0808">Transferase</keyword>
<dbReference type="PANTHER" id="PTHR35526">
    <property type="entry name" value="ANTI-SIGMA-F FACTOR RSBW-RELATED"/>
    <property type="match status" value="1"/>
</dbReference>
<dbReference type="Gene3D" id="3.30.565.10">
    <property type="entry name" value="Histidine kinase-like ATPase, C-terminal domain"/>
    <property type="match status" value="1"/>
</dbReference>
<dbReference type="CDD" id="cd16936">
    <property type="entry name" value="HATPase_RsbW-like"/>
    <property type="match status" value="1"/>
</dbReference>
<comment type="caution">
    <text evidence="3">The sequence shown here is derived from an EMBL/GenBank/DDBJ whole genome shotgun (WGS) entry which is preliminary data.</text>
</comment>
<keyword evidence="4" id="KW-1185">Reference proteome</keyword>
<dbReference type="Proteomes" id="UP000263377">
    <property type="component" value="Unassembled WGS sequence"/>
</dbReference>
<keyword evidence="1" id="KW-0418">Kinase</keyword>
<dbReference type="Pfam" id="PF13581">
    <property type="entry name" value="HATPase_c_2"/>
    <property type="match status" value="1"/>
</dbReference>
<organism evidence="3 4">
    <name type="scientific">Kitasatospora xanthocidica</name>
    <dbReference type="NCBI Taxonomy" id="83382"/>
    <lineage>
        <taxon>Bacteria</taxon>
        <taxon>Bacillati</taxon>
        <taxon>Actinomycetota</taxon>
        <taxon>Actinomycetes</taxon>
        <taxon>Kitasatosporales</taxon>
        <taxon>Streptomycetaceae</taxon>
        <taxon>Kitasatospora</taxon>
    </lineage>
</organism>
<protein>
    <submittedName>
        <fullName evidence="3">ATP-binding protein</fullName>
    </submittedName>
</protein>
<reference evidence="3 4" key="1">
    <citation type="submission" date="2018-08" db="EMBL/GenBank/DDBJ databases">
        <title>Diversity &amp; Physiological Properties of Lignin-Decomposing Actinobacteria from Soil.</title>
        <authorList>
            <person name="Roh S.G."/>
            <person name="Kim S.B."/>
        </authorList>
    </citation>
    <scope>NUCLEOTIDE SEQUENCE [LARGE SCALE GENOMIC DNA]</scope>
    <source>
        <strain evidence="3 4">MMS17-GH009</strain>
    </source>
</reference>
<proteinExistence type="predicted"/>
<evidence type="ECO:0000313" key="3">
    <source>
        <dbReference type="EMBL" id="RGD62018.1"/>
    </source>
</evidence>
<dbReference type="SUPFAM" id="SSF55874">
    <property type="entry name" value="ATPase domain of HSP90 chaperone/DNA topoisomerase II/histidine kinase"/>
    <property type="match status" value="1"/>
</dbReference>
<accession>A0A373A1J3</accession>
<evidence type="ECO:0000313" key="4">
    <source>
        <dbReference type="Proteomes" id="UP000263377"/>
    </source>
</evidence>
<keyword evidence="3" id="KW-0547">Nucleotide-binding</keyword>
<evidence type="ECO:0000259" key="2">
    <source>
        <dbReference type="Pfam" id="PF13581"/>
    </source>
</evidence>
<dbReference type="EMBL" id="QVIG01000001">
    <property type="protein sequence ID" value="RGD62018.1"/>
    <property type="molecule type" value="Genomic_DNA"/>
</dbReference>
<sequence>MHMVAVEYPTVRRWKGRYRADTDLVPAVRHSVRSELGKWGWDVRGERADVLLLVLTELLTNAIRHGSGPGDFVVVRLDERGGTCRAEVEDARPDRLLPGAFTACGEHGRGLILVDRLALAVGVVTTATTKKVWASVLADDTGATR</sequence>
<keyword evidence="3" id="KW-0067">ATP-binding</keyword>
<evidence type="ECO:0000256" key="1">
    <source>
        <dbReference type="ARBA" id="ARBA00022527"/>
    </source>
</evidence>
<dbReference type="InterPro" id="IPR036890">
    <property type="entry name" value="HATPase_C_sf"/>
</dbReference>
<dbReference type="InterPro" id="IPR003594">
    <property type="entry name" value="HATPase_dom"/>
</dbReference>